<reference evidence="1" key="1">
    <citation type="submission" date="2017-05" db="UniProtKB">
        <authorList>
            <consortium name="EnsemblMetazoa"/>
        </authorList>
    </citation>
    <scope>IDENTIFICATION</scope>
</reference>
<dbReference type="PANTHER" id="PTHR33936">
    <property type="entry name" value="PROTEIN CBG17840"/>
    <property type="match status" value="1"/>
</dbReference>
<dbReference type="PANTHER" id="PTHR33936:SF24">
    <property type="entry name" value="C2H2-TYPE DOMAIN-CONTAINING PROTEIN"/>
    <property type="match status" value="1"/>
</dbReference>
<dbReference type="Gene3D" id="1.10.10.1070">
    <property type="entry name" value="Zinc finger, BED domain-containing"/>
    <property type="match status" value="1"/>
</dbReference>
<dbReference type="AlphaFoldDB" id="A0A1X7TKC3"/>
<dbReference type="InterPro" id="IPR052797">
    <property type="entry name" value="RegFact_GeneExpr_CellDeath"/>
</dbReference>
<dbReference type="SUPFAM" id="SSF140996">
    <property type="entry name" value="Hermes dimerisation domain"/>
    <property type="match status" value="1"/>
</dbReference>
<dbReference type="EnsemblMetazoa" id="Aqu2.1.15320_001">
    <property type="protein sequence ID" value="Aqu2.1.15320_001"/>
    <property type="gene ID" value="Aqu2.1.15320"/>
</dbReference>
<dbReference type="InParanoid" id="A0A1X7TKC3"/>
<accession>A0A1X7TKC3</accession>
<evidence type="ECO:0000313" key="1">
    <source>
        <dbReference type="EnsemblMetazoa" id="Aqu2.1.15320_001"/>
    </source>
</evidence>
<dbReference type="STRING" id="400682.A0A1X7TKC3"/>
<sequence length="224" mass="25299">MSSYIGNWTNKKKTSSSYVQHSSNRKYGTILYQYLYCNRSGKIRLRGEGKKHLKTQGSSKIDAPCIANMKVMTDTVTGSVTVEYCSTHTGHLLELAHLPISSELRLNIAAKLHDGVPVDVILDSISDSMPNGKTSRHRMILDDALVNMIVTDLQPASIVEDDGFLKFLKVLDPKYIPPSRRTIMRDRLPRLYAKKEQEVRGILDQSKWCTITTDLWTSRAPWGT</sequence>
<dbReference type="OrthoDB" id="10031901at2759"/>
<organism evidence="1">
    <name type="scientific">Amphimedon queenslandica</name>
    <name type="common">Sponge</name>
    <dbReference type="NCBI Taxonomy" id="400682"/>
    <lineage>
        <taxon>Eukaryota</taxon>
        <taxon>Metazoa</taxon>
        <taxon>Porifera</taxon>
        <taxon>Demospongiae</taxon>
        <taxon>Heteroscleromorpha</taxon>
        <taxon>Haplosclerida</taxon>
        <taxon>Niphatidae</taxon>
        <taxon>Amphimedon</taxon>
    </lineage>
</organism>
<protein>
    <recommendedName>
        <fullName evidence="2">DUF659 domain-containing protein</fullName>
    </recommendedName>
</protein>
<evidence type="ECO:0008006" key="2">
    <source>
        <dbReference type="Google" id="ProtNLM"/>
    </source>
</evidence>
<name>A0A1X7TKC3_AMPQE</name>
<proteinExistence type="predicted"/>